<gene>
    <name evidence="2" type="ORF">NEOLI_003517</name>
</gene>
<keyword evidence="2" id="KW-0689">Ribosomal protein</keyword>
<dbReference type="OrthoDB" id="5223508at2759"/>
<comment type="caution">
    <text evidence="2">The sequence shown here is derived from an EMBL/GenBank/DDBJ whole genome shotgun (WGS) entry which is preliminary data.</text>
</comment>
<proteinExistence type="predicted"/>
<organism evidence="2 3">
    <name type="scientific">Neolecta irregularis (strain DAH-3)</name>
    <dbReference type="NCBI Taxonomy" id="1198029"/>
    <lineage>
        <taxon>Eukaryota</taxon>
        <taxon>Fungi</taxon>
        <taxon>Dikarya</taxon>
        <taxon>Ascomycota</taxon>
        <taxon>Taphrinomycotina</taxon>
        <taxon>Neolectales</taxon>
        <taxon>Neolectaceae</taxon>
        <taxon>Neolecta</taxon>
    </lineage>
</organism>
<dbReference type="GO" id="GO:0005840">
    <property type="term" value="C:ribosome"/>
    <property type="evidence" value="ECO:0007669"/>
    <property type="project" value="UniProtKB-KW"/>
</dbReference>
<dbReference type="AlphaFoldDB" id="A0A1U7LHT3"/>
<evidence type="ECO:0000313" key="2">
    <source>
        <dbReference type="EMBL" id="OLL22216.1"/>
    </source>
</evidence>
<dbReference type="OMA" id="QMANTRR"/>
<keyword evidence="2" id="KW-0687">Ribonucleoprotein</keyword>
<evidence type="ECO:0000256" key="1">
    <source>
        <dbReference type="SAM" id="MobiDB-lite"/>
    </source>
</evidence>
<keyword evidence="3" id="KW-1185">Reference proteome</keyword>
<dbReference type="Pfam" id="PF26163">
    <property type="entry name" value="mS26"/>
    <property type="match status" value="1"/>
</dbReference>
<dbReference type="STRING" id="1198029.A0A1U7LHT3"/>
<name>A0A1U7LHT3_NEOID</name>
<dbReference type="CDD" id="cd23703">
    <property type="entry name" value="mS26_PET12"/>
    <property type="match status" value="1"/>
</dbReference>
<reference evidence="2 3" key="1">
    <citation type="submission" date="2016-04" db="EMBL/GenBank/DDBJ databases">
        <title>Evolutionary innovation and constraint leading to complex multicellularity in the Ascomycota.</title>
        <authorList>
            <person name="Cisse O."/>
            <person name="Nguyen A."/>
            <person name="Hewitt D.A."/>
            <person name="Jedd G."/>
            <person name="Stajich J.E."/>
        </authorList>
    </citation>
    <scope>NUCLEOTIDE SEQUENCE [LARGE SCALE GENOMIC DNA]</scope>
    <source>
        <strain evidence="2 3">DAH-3</strain>
    </source>
</reference>
<accession>A0A1U7LHT3</accession>
<sequence>MIPRRRPKCIPGKFGYARGIVPPPRSTLIPKPKKQFDPKKIAPPPTRKRSPVTPLQVYRCQMANTRRLYLAEGYRSRKIAIAKAADEARRKSVVLAKHVRIDFPTKDHFTLPSIPELLKEEDRTQIHPSRLSEIAEQKKQNRLTFDQRKRHEKLQYLLDLYHSADLFCTTEEHLDASIDLAFKDEYINSPNAMNMNQIMDELNCDPSVPLSGSLGTQLVERKSQKIANALRGTAGDNDVGIREIEIAKMVLQRKIRLSQAKVLRKAQI</sequence>
<feature type="region of interest" description="Disordered" evidence="1">
    <location>
        <begin position="24"/>
        <end position="52"/>
    </location>
</feature>
<evidence type="ECO:0000313" key="3">
    <source>
        <dbReference type="Proteomes" id="UP000186594"/>
    </source>
</evidence>
<dbReference type="EMBL" id="LXFE01003721">
    <property type="protein sequence ID" value="OLL22216.1"/>
    <property type="molecule type" value="Genomic_DNA"/>
</dbReference>
<dbReference type="Proteomes" id="UP000186594">
    <property type="component" value="Unassembled WGS sequence"/>
</dbReference>
<protein>
    <submittedName>
        <fullName evidence="2">37S ribosomal protein PET123, mitochondrial</fullName>
    </submittedName>
</protein>
<dbReference type="InterPro" id="IPR058940">
    <property type="entry name" value="mS26_fungi"/>
</dbReference>